<comment type="caution">
    <text evidence="5">The sequence shown here is derived from an EMBL/GenBank/DDBJ whole genome shotgun (WGS) entry which is preliminary data.</text>
</comment>
<dbReference type="SMART" id="SM00347">
    <property type="entry name" value="HTH_MARR"/>
    <property type="match status" value="1"/>
</dbReference>
<protein>
    <submittedName>
        <fullName evidence="5">DNA-binding MarR family transcriptional regulator</fullName>
    </submittedName>
</protein>
<keyword evidence="2 5" id="KW-0238">DNA-binding</keyword>
<evidence type="ECO:0000313" key="6">
    <source>
        <dbReference type="Proteomes" id="UP000579281"/>
    </source>
</evidence>
<proteinExistence type="predicted"/>
<dbReference type="Gene3D" id="1.10.10.10">
    <property type="entry name" value="Winged helix-like DNA-binding domain superfamily/Winged helix DNA-binding domain"/>
    <property type="match status" value="1"/>
</dbReference>
<reference evidence="5 6" key="1">
    <citation type="submission" date="2020-08" db="EMBL/GenBank/DDBJ databases">
        <title>Genomic Encyclopedia of Type Strains, Phase IV (KMG-IV): sequencing the most valuable type-strain genomes for metagenomic binning, comparative biology and taxonomic classification.</title>
        <authorList>
            <person name="Goeker M."/>
        </authorList>
    </citation>
    <scope>NUCLEOTIDE SEQUENCE [LARGE SCALE GENOMIC DNA]</scope>
    <source>
        <strain evidence="5 6">DSM 103526</strain>
    </source>
</reference>
<dbReference type="PROSITE" id="PS50995">
    <property type="entry name" value="HTH_MARR_2"/>
    <property type="match status" value="1"/>
</dbReference>
<keyword evidence="6" id="KW-1185">Reference proteome</keyword>
<dbReference type="RefSeq" id="WP_184312781.1">
    <property type="nucleotide sequence ID" value="NZ_JACHEN010000036.1"/>
</dbReference>
<feature type="domain" description="HTH marR-type" evidence="4">
    <location>
        <begin position="1"/>
        <end position="140"/>
    </location>
</feature>
<dbReference type="SUPFAM" id="SSF46785">
    <property type="entry name" value="Winged helix' DNA-binding domain"/>
    <property type="match status" value="1"/>
</dbReference>
<keyword evidence="3" id="KW-0804">Transcription</keyword>
<sequence length="143" mass="16404">MKSSNEFIKELTDELLYFFNGFSSWESSVIKSSELTVSEAHAIEILGSYGKMNMKELAGKLGVTTGTTTVTVDRLEKKKYAQREFTKEDRRVILISLTEKGVEAAKEHHKYHIDLTEQMMSSLSEDEVNQLFNILRKINKDTF</sequence>
<dbReference type="InterPro" id="IPR000835">
    <property type="entry name" value="HTH_MarR-typ"/>
</dbReference>
<evidence type="ECO:0000256" key="1">
    <source>
        <dbReference type="ARBA" id="ARBA00023015"/>
    </source>
</evidence>
<dbReference type="AlphaFoldDB" id="A0A841KXW2"/>
<evidence type="ECO:0000313" key="5">
    <source>
        <dbReference type="EMBL" id="MBB6218291.1"/>
    </source>
</evidence>
<dbReference type="InterPro" id="IPR036388">
    <property type="entry name" value="WH-like_DNA-bd_sf"/>
</dbReference>
<gene>
    <name evidence="5" type="ORF">HNQ80_004455</name>
</gene>
<dbReference type="GO" id="GO:0003700">
    <property type="term" value="F:DNA-binding transcription factor activity"/>
    <property type="evidence" value="ECO:0007669"/>
    <property type="project" value="InterPro"/>
</dbReference>
<name>A0A841KXW2_9FIRM</name>
<dbReference type="PANTHER" id="PTHR42756">
    <property type="entry name" value="TRANSCRIPTIONAL REGULATOR, MARR"/>
    <property type="match status" value="1"/>
</dbReference>
<dbReference type="InterPro" id="IPR036390">
    <property type="entry name" value="WH_DNA-bd_sf"/>
</dbReference>
<dbReference type="PRINTS" id="PR00598">
    <property type="entry name" value="HTHMARR"/>
</dbReference>
<evidence type="ECO:0000256" key="2">
    <source>
        <dbReference type="ARBA" id="ARBA00023125"/>
    </source>
</evidence>
<dbReference type="GO" id="GO:0003677">
    <property type="term" value="F:DNA binding"/>
    <property type="evidence" value="ECO:0007669"/>
    <property type="project" value="UniProtKB-KW"/>
</dbReference>
<evidence type="ECO:0000256" key="3">
    <source>
        <dbReference type="ARBA" id="ARBA00023163"/>
    </source>
</evidence>
<dbReference type="PANTHER" id="PTHR42756:SF1">
    <property type="entry name" value="TRANSCRIPTIONAL REPRESSOR OF EMRAB OPERON"/>
    <property type="match status" value="1"/>
</dbReference>
<dbReference type="Pfam" id="PF01047">
    <property type="entry name" value="MarR"/>
    <property type="match status" value="1"/>
</dbReference>
<accession>A0A841KXW2</accession>
<dbReference type="EMBL" id="JACHEN010000036">
    <property type="protein sequence ID" value="MBB6218291.1"/>
    <property type="molecule type" value="Genomic_DNA"/>
</dbReference>
<keyword evidence="1" id="KW-0805">Transcription regulation</keyword>
<dbReference type="Proteomes" id="UP000579281">
    <property type="component" value="Unassembled WGS sequence"/>
</dbReference>
<evidence type="ECO:0000259" key="4">
    <source>
        <dbReference type="PROSITE" id="PS50995"/>
    </source>
</evidence>
<organism evidence="5 6">
    <name type="scientific">Anaerosolibacter carboniphilus</name>
    <dbReference type="NCBI Taxonomy" id="1417629"/>
    <lineage>
        <taxon>Bacteria</taxon>
        <taxon>Bacillati</taxon>
        <taxon>Bacillota</taxon>
        <taxon>Clostridia</taxon>
        <taxon>Peptostreptococcales</taxon>
        <taxon>Thermotaleaceae</taxon>
        <taxon>Anaerosolibacter</taxon>
    </lineage>
</organism>